<protein>
    <submittedName>
        <fullName evidence="2">Uncharacterized protein</fullName>
    </submittedName>
</protein>
<dbReference type="Proteomes" id="UP000277580">
    <property type="component" value="Unassembled WGS sequence"/>
</dbReference>
<sequence length="300" mass="32148">MHPSARKPKKAPLSQYQDLNTSSSSTNSTPTPTPTFTPTSASTPISISTPASTSTPTPTPTPSRRNSRPPRPPLKANTSESLLSSDHATDNTPSSDITITDLGDDFDTDFVYVTTEDYTEGLKEEDSSRGTSTTTSSTGCAITFSSAFGASSSGSSEFEHIESIWGWDATRGSCAAGAPSTPLKAKAEKIDGEEGGNDTPPLLGDALALVAEAEASEAADLNRSVPRTRQARAAREKLPTLDTPVIYPLGDMKHSFRNVYRKLRQNERRMKKVQRKLHIVSSPLRNMLCCVGSAAEKRLV</sequence>
<reference evidence="2 3" key="1">
    <citation type="journal article" date="2018" name="Nat. Ecol. Evol.">
        <title>Pezizomycetes genomes reveal the molecular basis of ectomycorrhizal truffle lifestyle.</title>
        <authorList>
            <person name="Murat C."/>
            <person name="Payen T."/>
            <person name="Noel B."/>
            <person name="Kuo A."/>
            <person name="Morin E."/>
            <person name="Chen J."/>
            <person name="Kohler A."/>
            <person name="Krizsan K."/>
            <person name="Balestrini R."/>
            <person name="Da Silva C."/>
            <person name="Montanini B."/>
            <person name="Hainaut M."/>
            <person name="Levati E."/>
            <person name="Barry K.W."/>
            <person name="Belfiori B."/>
            <person name="Cichocki N."/>
            <person name="Clum A."/>
            <person name="Dockter R.B."/>
            <person name="Fauchery L."/>
            <person name="Guy J."/>
            <person name="Iotti M."/>
            <person name="Le Tacon F."/>
            <person name="Lindquist E.A."/>
            <person name="Lipzen A."/>
            <person name="Malagnac F."/>
            <person name="Mello A."/>
            <person name="Molinier V."/>
            <person name="Miyauchi S."/>
            <person name="Poulain J."/>
            <person name="Riccioni C."/>
            <person name="Rubini A."/>
            <person name="Sitrit Y."/>
            <person name="Splivallo R."/>
            <person name="Traeger S."/>
            <person name="Wang M."/>
            <person name="Zifcakova L."/>
            <person name="Wipf D."/>
            <person name="Zambonelli A."/>
            <person name="Paolocci F."/>
            <person name="Nowrousian M."/>
            <person name="Ottonello S."/>
            <person name="Baldrian P."/>
            <person name="Spatafora J.W."/>
            <person name="Henrissat B."/>
            <person name="Nagy L.G."/>
            <person name="Aury J.M."/>
            <person name="Wincker P."/>
            <person name="Grigoriev I.V."/>
            <person name="Bonfante P."/>
            <person name="Martin F.M."/>
        </authorList>
    </citation>
    <scope>NUCLEOTIDE SEQUENCE [LARGE SCALE GENOMIC DNA]</scope>
    <source>
        <strain evidence="2 3">CCBAS932</strain>
    </source>
</reference>
<dbReference type="InParanoid" id="A0A3N4KAI0"/>
<feature type="compositionally biased region" description="Low complexity" evidence="1">
    <location>
        <begin position="21"/>
        <end position="56"/>
    </location>
</feature>
<dbReference type="OrthoDB" id="10634286at2759"/>
<feature type="compositionally biased region" description="Low complexity" evidence="1">
    <location>
        <begin position="129"/>
        <end position="138"/>
    </location>
</feature>
<proteinExistence type="predicted"/>
<organism evidence="2 3">
    <name type="scientific">Morchella conica CCBAS932</name>
    <dbReference type="NCBI Taxonomy" id="1392247"/>
    <lineage>
        <taxon>Eukaryota</taxon>
        <taxon>Fungi</taxon>
        <taxon>Dikarya</taxon>
        <taxon>Ascomycota</taxon>
        <taxon>Pezizomycotina</taxon>
        <taxon>Pezizomycetes</taxon>
        <taxon>Pezizales</taxon>
        <taxon>Morchellaceae</taxon>
        <taxon>Morchella</taxon>
    </lineage>
</organism>
<feature type="compositionally biased region" description="Basic residues" evidence="1">
    <location>
        <begin position="1"/>
        <end position="10"/>
    </location>
</feature>
<name>A0A3N4KAI0_9PEZI</name>
<accession>A0A3N4KAI0</accession>
<feature type="compositionally biased region" description="Polar residues" evidence="1">
    <location>
        <begin position="76"/>
        <end position="98"/>
    </location>
</feature>
<keyword evidence="3" id="KW-1185">Reference proteome</keyword>
<feature type="region of interest" description="Disordered" evidence="1">
    <location>
        <begin position="1"/>
        <end position="103"/>
    </location>
</feature>
<feature type="region of interest" description="Disordered" evidence="1">
    <location>
        <begin position="119"/>
        <end position="138"/>
    </location>
</feature>
<dbReference type="AlphaFoldDB" id="A0A3N4KAI0"/>
<evidence type="ECO:0000313" key="3">
    <source>
        <dbReference type="Proteomes" id="UP000277580"/>
    </source>
</evidence>
<evidence type="ECO:0000256" key="1">
    <source>
        <dbReference type="SAM" id="MobiDB-lite"/>
    </source>
</evidence>
<gene>
    <name evidence="2" type="ORF">P167DRAFT_213118</name>
</gene>
<evidence type="ECO:0000313" key="2">
    <source>
        <dbReference type="EMBL" id="RPB06369.1"/>
    </source>
</evidence>
<dbReference type="EMBL" id="ML119404">
    <property type="protein sequence ID" value="RPB06369.1"/>
    <property type="molecule type" value="Genomic_DNA"/>
</dbReference>